<dbReference type="OrthoDB" id="9816221at2"/>
<comment type="subcellular location">
    <subcellularLocation>
        <location evidence="8">Cell membrane</location>
        <topology evidence="8">Peripheral membrane protein</topology>
    </subcellularLocation>
    <subcellularLocation>
        <location evidence="1">Membrane</location>
    </subcellularLocation>
</comment>
<comment type="similarity">
    <text evidence="8">Belongs to the ATPase delta chain family.</text>
</comment>
<evidence type="ECO:0000256" key="8">
    <source>
        <dbReference type="HAMAP-Rule" id="MF_01416"/>
    </source>
</evidence>
<dbReference type="NCBIfam" id="TIGR01145">
    <property type="entry name" value="ATP_synt_delta"/>
    <property type="match status" value="1"/>
</dbReference>
<evidence type="ECO:0000256" key="2">
    <source>
        <dbReference type="ARBA" id="ARBA00022448"/>
    </source>
</evidence>
<organism evidence="9 10">
    <name type="scientific">Buchnera aphidicola</name>
    <name type="common">Sarucallis kahawaluokalani</name>
    <dbReference type="NCBI Taxonomy" id="1241878"/>
    <lineage>
        <taxon>Bacteria</taxon>
        <taxon>Pseudomonadati</taxon>
        <taxon>Pseudomonadota</taxon>
        <taxon>Gammaproteobacteria</taxon>
        <taxon>Enterobacterales</taxon>
        <taxon>Erwiniaceae</taxon>
        <taxon>Buchnera</taxon>
    </lineage>
</organism>
<evidence type="ECO:0000313" key="10">
    <source>
        <dbReference type="Proteomes" id="UP000298685"/>
    </source>
</evidence>
<keyword evidence="7 8" id="KW-0066">ATP synthesis</keyword>
<evidence type="ECO:0000313" key="9">
    <source>
        <dbReference type="EMBL" id="QCI25817.1"/>
    </source>
</evidence>
<evidence type="ECO:0000256" key="3">
    <source>
        <dbReference type="ARBA" id="ARBA00022781"/>
    </source>
</evidence>
<dbReference type="EMBL" id="CP032999">
    <property type="protein sequence ID" value="QCI25817.1"/>
    <property type="molecule type" value="Genomic_DNA"/>
</dbReference>
<dbReference type="InterPro" id="IPR026015">
    <property type="entry name" value="ATP_synth_OSCP/delta_N_sf"/>
</dbReference>
<dbReference type="GO" id="GO:0005886">
    <property type="term" value="C:plasma membrane"/>
    <property type="evidence" value="ECO:0007669"/>
    <property type="project" value="UniProtKB-SubCell"/>
</dbReference>
<dbReference type="Proteomes" id="UP000298685">
    <property type="component" value="Chromosome"/>
</dbReference>
<evidence type="ECO:0000256" key="6">
    <source>
        <dbReference type="ARBA" id="ARBA00023196"/>
    </source>
</evidence>
<keyword evidence="4 8" id="KW-0406">Ion transport</keyword>
<dbReference type="PANTHER" id="PTHR11910">
    <property type="entry name" value="ATP SYNTHASE DELTA CHAIN"/>
    <property type="match status" value="1"/>
</dbReference>
<name>A0A4D6Y851_9GAMM</name>
<evidence type="ECO:0000256" key="1">
    <source>
        <dbReference type="ARBA" id="ARBA00004370"/>
    </source>
</evidence>
<dbReference type="PRINTS" id="PR00125">
    <property type="entry name" value="ATPASEDELTA"/>
</dbReference>
<dbReference type="GO" id="GO:0016787">
    <property type="term" value="F:hydrolase activity"/>
    <property type="evidence" value="ECO:0007669"/>
    <property type="project" value="UniProtKB-KW"/>
</dbReference>
<proteinExistence type="inferred from homology"/>
<dbReference type="GO" id="GO:0045259">
    <property type="term" value="C:proton-transporting ATP synthase complex"/>
    <property type="evidence" value="ECO:0007669"/>
    <property type="project" value="UniProtKB-KW"/>
</dbReference>
<dbReference type="Pfam" id="PF00213">
    <property type="entry name" value="OSCP"/>
    <property type="match status" value="1"/>
</dbReference>
<dbReference type="GO" id="GO:0046933">
    <property type="term" value="F:proton-transporting ATP synthase activity, rotational mechanism"/>
    <property type="evidence" value="ECO:0007669"/>
    <property type="project" value="UniProtKB-UniRule"/>
</dbReference>
<comment type="function">
    <text evidence="8">This protein is part of the stalk that links CF(0) to CF(1). It either transmits conformational changes from CF(0) to CF(1) or is implicated in proton conduction.</text>
</comment>
<keyword evidence="6 8" id="KW-0139">CF(1)</keyword>
<gene>
    <name evidence="8" type="primary">atpH</name>
    <name evidence="9" type="ORF">D9V78_00025</name>
</gene>
<keyword evidence="3 8" id="KW-0375">Hydrogen ion transport</keyword>
<evidence type="ECO:0000256" key="5">
    <source>
        <dbReference type="ARBA" id="ARBA00023136"/>
    </source>
</evidence>
<evidence type="ECO:0000256" key="7">
    <source>
        <dbReference type="ARBA" id="ARBA00023310"/>
    </source>
</evidence>
<reference evidence="9 10" key="1">
    <citation type="submission" date="2018-10" db="EMBL/GenBank/DDBJ databases">
        <title>Comparative functional genomics of the obligate endosymbiont Buchnera aphidicola.</title>
        <authorList>
            <person name="Chong R.A."/>
        </authorList>
    </citation>
    <scope>NUCLEOTIDE SEQUENCE [LARGE SCALE GENOMIC DNA]</scope>
    <source>
        <strain evidence="9 10">Ska</strain>
    </source>
</reference>
<dbReference type="NCBIfam" id="NF004402">
    <property type="entry name" value="PRK05758.2-2"/>
    <property type="match status" value="1"/>
</dbReference>
<dbReference type="SUPFAM" id="SSF47928">
    <property type="entry name" value="N-terminal domain of the delta subunit of the F1F0-ATP synthase"/>
    <property type="match status" value="1"/>
</dbReference>
<comment type="function">
    <text evidence="8">F(1)F(0) ATP synthase produces ATP from ADP in the presence of a proton or sodium gradient. F-type ATPases consist of two structural domains, F(1) containing the extramembraneous catalytic core and F(0) containing the membrane proton channel, linked together by a central stalk and a peripheral stalk. During catalysis, ATP synthesis in the catalytic domain of F(1) is coupled via a rotary mechanism of the central stalk subunits to proton translocation.</text>
</comment>
<keyword evidence="9" id="KW-0378">Hydrolase</keyword>
<keyword evidence="2 8" id="KW-0813">Transport</keyword>
<evidence type="ECO:0000256" key="4">
    <source>
        <dbReference type="ARBA" id="ARBA00023065"/>
    </source>
</evidence>
<keyword evidence="8" id="KW-1003">Cell membrane</keyword>
<accession>A0A4D6Y851</accession>
<keyword evidence="5 8" id="KW-0472">Membrane</keyword>
<dbReference type="AlphaFoldDB" id="A0A4D6Y851"/>
<dbReference type="InterPro" id="IPR000711">
    <property type="entry name" value="ATPase_OSCP/dsu"/>
</dbReference>
<dbReference type="RefSeq" id="WP_158350201.1">
    <property type="nucleotide sequence ID" value="NZ_CP032999.1"/>
</dbReference>
<sequence length="177" mass="21084">MQNALIVSRAYATAIFNLAIKKKSFEEWKEFLLILSNISHIKNLHQFFSSIYPNNIILKIILSFFNKNVNSYGKNFIQLIIMNKRLYLMHDIFKQFITLYNEYHNILKVKLITIQNLKKQQKEKISSILEKKFNKRIILTCESDPSILYGYIIRYNNIVIDNSILNRFCEFSNFLIS</sequence>
<dbReference type="Gene3D" id="1.10.520.20">
    <property type="entry name" value="N-terminal domain of the delta subunit of the F1F0-ATP synthase"/>
    <property type="match status" value="1"/>
</dbReference>
<dbReference type="HAMAP" id="MF_01416">
    <property type="entry name" value="ATP_synth_delta_bact"/>
    <property type="match status" value="1"/>
</dbReference>
<protein>
    <recommendedName>
        <fullName evidence="8">ATP synthase subunit delta</fullName>
    </recommendedName>
    <alternativeName>
        <fullName evidence="8">ATP synthase F(1) sector subunit delta</fullName>
    </alternativeName>
    <alternativeName>
        <fullName evidence="8">F-type ATPase subunit delta</fullName>
        <shortName evidence="8">F-ATPase subunit delta</shortName>
    </alternativeName>
</protein>